<reference evidence="1" key="1">
    <citation type="journal article" date="2020" name="mSystems">
        <title>Genome- and Community-Level Interaction Insights into Carbon Utilization and Element Cycling Functions of Hydrothermarchaeota in Hydrothermal Sediment.</title>
        <authorList>
            <person name="Zhou Z."/>
            <person name="Liu Y."/>
            <person name="Xu W."/>
            <person name="Pan J."/>
            <person name="Luo Z.H."/>
            <person name="Li M."/>
        </authorList>
    </citation>
    <scope>NUCLEOTIDE SEQUENCE [LARGE SCALE GENOMIC DNA]</scope>
    <source>
        <strain evidence="1">SpSt-1071</strain>
    </source>
</reference>
<evidence type="ECO:0000313" key="1">
    <source>
        <dbReference type="EMBL" id="HHM68080.1"/>
    </source>
</evidence>
<gene>
    <name evidence="1" type="ORF">ENM28_05120</name>
</gene>
<dbReference type="AlphaFoldDB" id="A0A7C5REK9"/>
<proteinExistence type="predicted"/>
<organism evidence="1">
    <name type="scientific">Thermus caliditerrae</name>
    <dbReference type="NCBI Taxonomy" id="1330700"/>
    <lineage>
        <taxon>Bacteria</taxon>
        <taxon>Thermotogati</taxon>
        <taxon>Deinococcota</taxon>
        <taxon>Deinococci</taxon>
        <taxon>Thermales</taxon>
        <taxon>Thermaceae</taxon>
        <taxon>Thermus</taxon>
    </lineage>
</organism>
<dbReference type="SUPFAM" id="SSF110296">
    <property type="entry name" value="Oligoxyloglucan reducing end-specific cellobiohydrolase"/>
    <property type="match status" value="1"/>
</dbReference>
<comment type="caution">
    <text evidence="1">The sequence shown here is derived from an EMBL/GenBank/DDBJ whole genome shotgun (WGS) entry which is preliminary data.</text>
</comment>
<name>A0A7C5REK9_9DEIN</name>
<accession>A0A7C5REK9</accession>
<sequence>MNAALTGAVVYYARDSKKGASGMGKPFEGTRWTKWITGFRLNGIAYGGCIDNKKVFAAVGDGGILLTSSDGTKWATKTLRSSLRVDNLKAAACGGGLFVVVGDNDAIFTYQDGEWRSPYQMTIGSGMTLNASLRGVAYGSVARHHGQEIRFFAAVGAVAAAGDSGVVFTSSDGVTWKVNHPSSSPSLFGIANGKDLFVAVGKNGAIFTSLDMANWTKQTSGTKEDLHGVAYGGNLFVAVGKNGAILISPDGVNWQGGTSKRPKSLHAVTYSEDHSAFVAVGQDGTVLASSDGITWEELYSEAGEMLYGVACGEGRCVAVGDGIILTST</sequence>
<dbReference type="EMBL" id="DRXE01000194">
    <property type="protein sequence ID" value="HHM68080.1"/>
    <property type="molecule type" value="Genomic_DNA"/>
</dbReference>
<protein>
    <submittedName>
        <fullName evidence="1">Cell wall-binding protein</fullName>
    </submittedName>
</protein>